<comment type="caution">
    <text evidence="1">The sequence shown here is derived from an EMBL/GenBank/DDBJ whole genome shotgun (WGS) entry which is preliminary data.</text>
</comment>
<evidence type="ECO:0008006" key="3">
    <source>
        <dbReference type="Google" id="ProtNLM"/>
    </source>
</evidence>
<dbReference type="Proteomes" id="UP001321760">
    <property type="component" value="Unassembled WGS sequence"/>
</dbReference>
<dbReference type="SUPFAM" id="SSF52047">
    <property type="entry name" value="RNI-like"/>
    <property type="match status" value="1"/>
</dbReference>
<gene>
    <name evidence="1" type="ORF">QBC34DRAFT_443899</name>
</gene>
<protein>
    <recommendedName>
        <fullName evidence="3">F-box domain-containing protein</fullName>
    </recommendedName>
</protein>
<dbReference type="EMBL" id="MU866007">
    <property type="protein sequence ID" value="KAK4442774.1"/>
    <property type="molecule type" value="Genomic_DNA"/>
</dbReference>
<proteinExistence type="predicted"/>
<accession>A0AAV9G0H2</accession>
<keyword evidence="2" id="KW-1185">Reference proteome</keyword>
<reference evidence="1" key="2">
    <citation type="submission" date="2023-05" db="EMBL/GenBank/DDBJ databases">
        <authorList>
            <consortium name="Lawrence Berkeley National Laboratory"/>
            <person name="Steindorff A."/>
            <person name="Hensen N."/>
            <person name="Bonometti L."/>
            <person name="Westerberg I."/>
            <person name="Brannstrom I.O."/>
            <person name="Guillou S."/>
            <person name="Cros-Aarteil S."/>
            <person name="Calhoun S."/>
            <person name="Haridas S."/>
            <person name="Kuo A."/>
            <person name="Mondo S."/>
            <person name="Pangilinan J."/>
            <person name="Riley R."/>
            <person name="Labutti K."/>
            <person name="Andreopoulos B."/>
            <person name="Lipzen A."/>
            <person name="Chen C."/>
            <person name="Yanf M."/>
            <person name="Daum C."/>
            <person name="Ng V."/>
            <person name="Clum A."/>
            <person name="Ohm R."/>
            <person name="Martin F."/>
            <person name="Silar P."/>
            <person name="Natvig D."/>
            <person name="Lalanne C."/>
            <person name="Gautier V."/>
            <person name="Ament-Velasquez S.L."/>
            <person name="Kruys A."/>
            <person name="Hutchinson M.I."/>
            <person name="Powell A.J."/>
            <person name="Barry K."/>
            <person name="Miller A.N."/>
            <person name="Grigoriev I.V."/>
            <person name="Debuchy R."/>
            <person name="Gladieux P."/>
            <person name="Thoren M.H."/>
            <person name="Johannesson H."/>
        </authorList>
    </citation>
    <scope>NUCLEOTIDE SEQUENCE</scope>
    <source>
        <strain evidence="1">PSN243</strain>
    </source>
</reference>
<dbReference type="AlphaFoldDB" id="A0AAV9G0H2"/>
<sequence length="347" mass="39300">MPLLLDLVVELVECVIYFAADEFDADRDWYRMKFGTLRLNRNSTLATLNRTCKALRELTTRRLYAEPRALGTRAWLLARTLVTCPHLAQLVTSLDLSQFKSGGRIVGAPPELVEYYSQKMEQAKSIENTPHDNCNGAVSPPTTPDPPGRLPYYLLSGLCPNLESLFCENWGCLPGINYFWAPDSMMRLKKFSLDLEVCPGTGRQHWHCLHDAWADSALLRAAPNIEELSFSSCFGRAYKFQFSMPKVKVLHYTKSVFLVEELVATLVSLPNLEELGIDVTEKSIFTNFTLPDATRAILTHGANMKKVSLSMRKWSRARLCANEEQVQLAEAEFASRGIEFSFRTTDW</sequence>
<evidence type="ECO:0000313" key="2">
    <source>
        <dbReference type="Proteomes" id="UP001321760"/>
    </source>
</evidence>
<evidence type="ECO:0000313" key="1">
    <source>
        <dbReference type="EMBL" id="KAK4442774.1"/>
    </source>
</evidence>
<organism evidence="1 2">
    <name type="scientific">Podospora aff. communis PSN243</name>
    <dbReference type="NCBI Taxonomy" id="3040156"/>
    <lineage>
        <taxon>Eukaryota</taxon>
        <taxon>Fungi</taxon>
        <taxon>Dikarya</taxon>
        <taxon>Ascomycota</taxon>
        <taxon>Pezizomycotina</taxon>
        <taxon>Sordariomycetes</taxon>
        <taxon>Sordariomycetidae</taxon>
        <taxon>Sordariales</taxon>
        <taxon>Podosporaceae</taxon>
        <taxon>Podospora</taxon>
    </lineage>
</organism>
<name>A0AAV9G0H2_9PEZI</name>
<reference evidence="1" key="1">
    <citation type="journal article" date="2023" name="Mol. Phylogenet. Evol.">
        <title>Genome-scale phylogeny and comparative genomics of the fungal order Sordariales.</title>
        <authorList>
            <person name="Hensen N."/>
            <person name="Bonometti L."/>
            <person name="Westerberg I."/>
            <person name="Brannstrom I.O."/>
            <person name="Guillou S."/>
            <person name="Cros-Aarteil S."/>
            <person name="Calhoun S."/>
            <person name="Haridas S."/>
            <person name="Kuo A."/>
            <person name="Mondo S."/>
            <person name="Pangilinan J."/>
            <person name="Riley R."/>
            <person name="LaButti K."/>
            <person name="Andreopoulos B."/>
            <person name="Lipzen A."/>
            <person name="Chen C."/>
            <person name="Yan M."/>
            <person name="Daum C."/>
            <person name="Ng V."/>
            <person name="Clum A."/>
            <person name="Steindorff A."/>
            <person name="Ohm R.A."/>
            <person name="Martin F."/>
            <person name="Silar P."/>
            <person name="Natvig D.O."/>
            <person name="Lalanne C."/>
            <person name="Gautier V."/>
            <person name="Ament-Velasquez S.L."/>
            <person name="Kruys A."/>
            <person name="Hutchinson M.I."/>
            <person name="Powell A.J."/>
            <person name="Barry K."/>
            <person name="Miller A.N."/>
            <person name="Grigoriev I.V."/>
            <person name="Debuchy R."/>
            <person name="Gladieux P."/>
            <person name="Hiltunen Thoren M."/>
            <person name="Johannesson H."/>
        </authorList>
    </citation>
    <scope>NUCLEOTIDE SEQUENCE</scope>
    <source>
        <strain evidence="1">PSN243</strain>
    </source>
</reference>